<dbReference type="GO" id="GO:0004767">
    <property type="term" value="F:sphingomyelin phosphodiesterase activity"/>
    <property type="evidence" value="ECO:0007669"/>
    <property type="project" value="InterPro"/>
</dbReference>
<name>A0A7Y3YMB7_9VIBR</name>
<dbReference type="InterPro" id="IPR005135">
    <property type="entry name" value="Endo/exonuclease/phosphatase"/>
</dbReference>
<reference evidence="5 6" key="1">
    <citation type="submission" date="2019-09" db="EMBL/GenBank/DDBJ databases">
        <title>Draft genome sequencing and comparative genomics of hatchery-associated Vibrios.</title>
        <authorList>
            <person name="Kehlet-Delgado H."/>
            <person name="Mueller R.S."/>
        </authorList>
    </citation>
    <scope>NUCLEOTIDE SEQUENCE [LARGE SCALE GENOMIC DNA]</scope>
    <source>
        <strain evidence="5 6">00-90-10</strain>
    </source>
</reference>
<accession>A0A7Y3YMB7</accession>
<gene>
    <name evidence="5" type="ORF">F0245_06535</name>
</gene>
<dbReference type="InterPro" id="IPR017766">
    <property type="entry name" value="Sphingomyelinase/PLipase_C"/>
</dbReference>
<dbReference type="Proteomes" id="UP000525336">
    <property type="component" value="Unassembled WGS sequence"/>
</dbReference>
<evidence type="ECO:0000256" key="3">
    <source>
        <dbReference type="SAM" id="SignalP"/>
    </source>
</evidence>
<dbReference type="SUPFAM" id="SSF56219">
    <property type="entry name" value="DNase I-like"/>
    <property type="match status" value="1"/>
</dbReference>
<dbReference type="PANTHER" id="PTHR16320:SF23">
    <property type="entry name" value="SPHINGOMYELINASE C 1"/>
    <property type="match status" value="1"/>
</dbReference>
<dbReference type="AlphaFoldDB" id="A0A7Y3YMB7"/>
<evidence type="ECO:0000313" key="6">
    <source>
        <dbReference type="Proteomes" id="UP000525336"/>
    </source>
</evidence>
<keyword evidence="1 3" id="KW-0732">Signal</keyword>
<dbReference type="InterPro" id="IPR036691">
    <property type="entry name" value="Endo/exonu/phosph_ase_sf"/>
</dbReference>
<sequence>MIKKLCLTLILWVIASQAYATSLYYINRTDKPILINFSVESSAPVSNGYQYRLTENDLVIWPYQKAKVADFNRYYGIVNGATYNYFLTISRLTDKGTWEVKPQEPVAQLKLVGHGSGTTLSYGYKGQGMMTDYNPYILHRYNQDGYHSEFGVKAVYTSGFDDVEFVVSEHTTNDTEYEPNILNVASYNLWLLPSVSSNIAGRASIMNHSLSGFDVLALQEAFSSDRDILFNKLADEYPYRTQVVGGKSNALYDGGVVTFSRHPIIETDSIVFEHCTGTDCYADKGVVYTKINKDGEIYHIFNTHLASFNTPSAKRLRRLRRLQLGLMRTFMLTKGIPANEAVIYAGDFNIDKNSDFLEYLLMLATLDVDPPEFRGYTRATFDPTINPYAAYKYSGGADVEYLDYVFVSRVHRRAVSNTNTVKLNQRLNSETWGSWHLSDHFAIDANFVFSPNE</sequence>
<proteinExistence type="predicted"/>
<dbReference type="RefSeq" id="WP_171367163.1">
    <property type="nucleotide sequence ID" value="NZ_VTXW01000004.1"/>
</dbReference>
<evidence type="ECO:0000256" key="1">
    <source>
        <dbReference type="ARBA" id="ARBA00022729"/>
    </source>
</evidence>
<dbReference type="GO" id="GO:0005576">
    <property type="term" value="C:extracellular region"/>
    <property type="evidence" value="ECO:0007669"/>
    <property type="project" value="InterPro"/>
</dbReference>
<protein>
    <submittedName>
        <fullName evidence="5">Sphingomyelin phosphodiesterase</fullName>
    </submittedName>
</protein>
<organism evidence="5 6">
    <name type="scientific">Vibrio chagasii</name>
    <dbReference type="NCBI Taxonomy" id="170679"/>
    <lineage>
        <taxon>Bacteria</taxon>
        <taxon>Pseudomonadati</taxon>
        <taxon>Pseudomonadota</taxon>
        <taxon>Gammaproteobacteria</taxon>
        <taxon>Vibrionales</taxon>
        <taxon>Vibrionaceae</taxon>
        <taxon>Vibrio</taxon>
    </lineage>
</organism>
<comment type="caution">
    <text evidence="5">The sequence shown here is derived from an EMBL/GenBank/DDBJ whole genome shotgun (WGS) entry which is preliminary data.</text>
</comment>
<feature type="chain" id="PRO_5031407411" evidence="3">
    <location>
        <begin position="21"/>
        <end position="453"/>
    </location>
</feature>
<dbReference type="InterPro" id="IPR038772">
    <property type="entry name" value="Sph/SMPD2-like"/>
</dbReference>
<dbReference type="CDD" id="cd09078">
    <property type="entry name" value="nSMase"/>
    <property type="match status" value="1"/>
</dbReference>
<keyword evidence="2" id="KW-0378">Hydrolase</keyword>
<evidence type="ECO:0000256" key="2">
    <source>
        <dbReference type="ARBA" id="ARBA00022801"/>
    </source>
</evidence>
<dbReference type="PANTHER" id="PTHR16320">
    <property type="entry name" value="SPHINGOMYELINASE FAMILY MEMBER"/>
    <property type="match status" value="1"/>
</dbReference>
<feature type="domain" description="Endonuclease/exonuclease/phosphatase" evidence="4">
    <location>
        <begin position="208"/>
        <end position="440"/>
    </location>
</feature>
<dbReference type="Pfam" id="PF03372">
    <property type="entry name" value="Exo_endo_phos"/>
    <property type="match status" value="1"/>
</dbReference>
<dbReference type="EMBL" id="VTXW01000004">
    <property type="protein sequence ID" value="NOH33032.1"/>
    <property type="molecule type" value="Genomic_DNA"/>
</dbReference>
<evidence type="ECO:0000313" key="5">
    <source>
        <dbReference type="EMBL" id="NOH33032.1"/>
    </source>
</evidence>
<evidence type="ECO:0000259" key="4">
    <source>
        <dbReference type="Pfam" id="PF03372"/>
    </source>
</evidence>
<feature type="signal peptide" evidence="3">
    <location>
        <begin position="1"/>
        <end position="20"/>
    </location>
</feature>
<dbReference type="Gene3D" id="3.60.10.10">
    <property type="entry name" value="Endonuclease/exonuclease/phosphatase"/>
    <property type="match status" value="1"/>
</dbReference>